<proteinExistence type="inferred from homology"/>
<dbReference type="InterPro" id="IPR036688">
    <property type="entry name" value="MoeA_C_domain_IV_sf"/>
</dbReference>
<dbReference type="RefSeq" id="WP_272750417.1">
    <property type="nucleotide sequence ID" value="NZ_JAQQLF010000002.1"/>
</dbReference>
<dbReference type="SUPFAM" id="SSF63882">
    <property type="entry name" value="MoeA N-terminal region -like"/>
    <property type="match status" value="1"/>
</dbReference>
<evidence type="ECO:0000259" key="7">
    <source>
        <dbReference type="SMART" id="SM00852"/>
    </source>
</evidence>
<gene>
    <name evidence="8" type="ORF">PQU95_01725</name>
</gene>
<comment type="caution">
    <text evidence="8">The sequence shown here is derived from an EMBL/GenBank/DDBJ whole genome shotgun (WGS) entry which is preliminary data.</text>
</comment>
<keyword evidence="6" id="KW-0460">Magnesium</keyword>
<evidence type="ECO:0000256" key="6">
    <source>
        <dbReference type="RuleBase" id="RU365090"/>
    </source>
</evidence>
<protein>
    <recommendedName>
        <fullName evidence="6">Molybdopterin molybdenumtransferase</fullName>
        <ecNumber evidence="6">2.10.1.1</ecNumber>
    </recommendedName>
</protein>
<dbReference type="EC" id="2.10.1.1" evidence="6"/>
<dbReference type="Gene3D" id="3.90.105.10">
    <property type="entry name" value="Molybdopterin biosynthesis moea protein, domain 2"/>
    <property type="match status" value="1"/>
</dbReference>
<dbReference type="Gene3D" id="2.170.190.11">
    <property type="entry name" value="Molybdopterin biosynthesis moea protein, domain 3"/>
    <property type="match status" value="1"/>
</dbReference>
<accession>A0ABT5ITQ7</accession>
<dbReference type="InterPro" id="IPR008284">
    <property type="entry name" value="MoCF_biosynth_CS"/>
</dbReference>
<dbReference type="EMBL" id="JAQQLF010000002">
    <property type="protein sequence ID" value="MDC7715942.1"/>
    <property type="molecule type" value="Genomic_DNA"/>
</dbReference>
<dbReference type="Pfam" id="PF00994">
    <property type="entry name" value="MoCF_biosynth"/>
    <property type="match status" value="1"/>
</dbReference>
<evidence type="ECO:0000256" key="2">
    <source>
        <dbReference type="ARBA" id="ARBA00005046"/>
    </source>
</evidence>
<evidence type="ECO:0000256" key="1">
    <source>
        <dbReference type="ARBA" id="ARBA00002901"/>
    </source>
</evidence>
<comment type="catalytic activity">
    <reaction evidence="5">
        <text>adenylyl-molybdopterin + molybdate = Mo-molybdopterin + AMP + H(+)</text>
        <dbReference type="Rhea" id="RHEA:35047"/>
        <dbReference type="ChEBI" id="CHEBI:15378"/>
        <dbReference type="ChEBI" id="CHEBI:36264"/>
        <dbReference type="ChEBI" id="CHEBI:62727"/>
        <dbReference type="ChEBI" id="CHEBI:71302"/>
        <dbReference type="ChEBI" id="CHEBI:456215"/>
        <dbReference type="EC" id="2.10.1.1"/>
    </reaction>
</comment>
<dbReference type="PROSITE" id="PS01079">
    <property type="entry name" value="MOCF_BIOSYNTHESIS_2"/>
    <property type="match status" value="1"/>
</dbReference>
<dbReference type="Gene3D" id="2.40.340.10">
    <property type="entry name" value="MoeA, C-terminal, domain IV"/>
    <property type="match status" value="1"/>
</dbReference>
<comment type="cofactor">
    <cofactor evidence="6">
        <name>Mg(2+)</name>
        <dbReference type="ChEBI" id="CHEBI:18420"/>
    </cofactor>
</comment>
<dbReference type="InterPro" id="IPR038987">
    <property type="entry name" value="MoeA-like"/>
</dbReference>
<comment type="pathway">
    <text evidence="2 6">Cofactor biosynthesis; molybdopterin biosynthesis.</text>
</comment>
<dbReference type="InterPro" id="IPR036425">
    <property type="entry name" value="MoaB/Mog-like_dom_sf"/>
</dbReference>
<keyword evidence="9" id="KW-1185">Reference proteome</keyword>
<feature type="domain" description="MoaB/Mog" evidence="7">
    <location>
        <begin position="175"/>
        <end position="312"/>
    </location>
</feature>
<evidence type="ECO:0000256" key="4">
    <source>
        <dbReference type="ARBA" id="ARBA00023150"/>
    </source>
</evidence>
<dbReference type="Gene3D" id="3.40.980.10">
    <property type="entry name" value="MoaB/Mog-like domain"/>
    <property type="match status" value="1"/>
</dbReference>
<dbReference type="SMART" id="SM00852">
    <property type="entry name" value="MoCF_biosynth"/>
    <property type="match status" value="1"/>
</dbReference>
<name>A0ABT5ITQ7_9NEIS</name>
<dbReference type="Proteomes" id="UP001219956">
    <property type="component" value="Unassembled WGS sequence"/>
</dbReference>
<dbReference type="InterPro" id="IPR036135">
    <property type="entry name" value="MoeA_linker/N_sf"/>
</dbReference>
<evidence type="ECO:0000313" key="8">
    <source>
        <dbReference type="EMBL" id="MDC7715942.1"/>
    </source>
</evidence>
<dbReference type="InterPro" id="IPR005111">
    <property type="entry name" value="MoeA_C_domain_IV"/>
</dbReference>
<reference evidence="8 9" key="1">
    <citation type="submission" date="2023-01" db="EMBL/GenBank/DDBJ databases">
        <title>Novel species of the genus Vogesella isolated from rivers.</title>
        <authorList>
            <person name="Lu H."/>
        </authorList>
    </citation>
    <scope>NUCLEOTIDE SEQUENCE [LARGE SCALE GENOMIC DNA]</scope>
    <source>
        <strain evidence="8 9">DC21W</strain>
    </source>
</reference>
<dbReference type="PANTHER" id="PTHR10192:SF5">
    <property type="entry name" value="GEPHYRIN"/>
    <property type="match status" value="1"/>
</dbReference>
<dbReference type="NCBIfam" id="NF045515">
    <property type="entry name" value="Glp_gephyrin"/>
    <property type="match status" value="1"/>
</dbReference>
<dbReference type="SUPFAM" id="SSF63867">
    <property type="entry name" value="MoeA C-terminal domain-like"/>
    <property type="match status" value="1"/>
</dbReference>
<keyword evidence="6" id="KW-0500">Molybdenum</keyword>
<comment type="function">
    <text evidence="1 6">Catalyzes the insertion of molybdate into adenylated molybdopterin with the concomitant release of AMP.</text>
</comment>
<dbReference type="NCBIfam" id="TIGR00177">
    <property type="entry name" value="molyb_syn"/>
    <property type="match status" value="1"/>
</dbReference>
<evidence type="ECO:0000256" key="5">
    <source>
        <dbReference type="ARBA" id="ARBA00047317"/>
    </source>
</evidence>
<dbReference type="InterPro" id="IPR005110">
    <property type="entry name" value="MoeA_linker/N"/>
</dbReference>
<dbReference type="InterPro" id="IPR001453">
    <property type="entry name" value="MoaB/Mog_dom"/>
</dbReference>
<dbReference type="Pfam" id="PF03454">
    <property type="entry name" value="MoeA_C"/>
    <property type="match status" value="1"/>
</dbReference>
<keyword evidence="6" id="KW-0479">Metal-binding</keyword>
<sequence>MQSVDATRDALLACARAPAQSEILPLLDIAHRVLARPLVARLDVPPHDNSAMDGYAVRSSELKPGVAFEVSQRLPAGSLPSPLLPASVARIFTGAMLPEGADAVVMQEHTSTLPDGRVMFDDVVRSGLNIRRRGEDITDGSSVLAGGLRLKPAHLGLAASVGVASLPVYTQLRVAVFFTGDELQEPGRPALPGHIYNANRYWLVPALRALGCEVLDLGIVPDRLADTRQLLRDAGQAADVVMTCGGVSVGEEDHVKAAVCAEGELQQWRVAIKPGKPLAFGRVGQADFIGLPGNPVAAWVGFIVLVRDFLRARQGEVLPRWQPQGWLPASFRWPRPDPRREEFLRVRVVPDGTSHVLHAYPQQGSAVLSSCVWSDGLARLQPGQVVEPGTLLPVYGWGAGV</sequence>
<evidence type="ECO:0000313" key="9">
    <source>
        <dbReference type="Proteomes" id="UP001219956"/>
    </source>
</evidence>
<evidence type="ECO:0000256" key="3">
    <source>
        <dbReference type="ARBA" id="ARBA00010763"/>
    </source>
</evidence>
<organism evidence="8 9">
    <name type="scientific">Vogesella aquatica</name>
    <dbReference type="NCBI Taxonomy" id="2984206"/>
    <lineage>
        <taxon>Bacteria</taxon>
        <taxon>Pseudomonadati</taxon>
        <taxon>Pseudomonadota</taxon>
        <taxon>Betaproteobacteria</taxon>
        <taxon>Neisseriales</taxon>
        <taxon>Chromobacteriaceae</taxon>
        <taxon>Vogesella</taxon>
    </lineage>
</organism>
<keyword evidence="4 6" id="KW-0501">Molybdenum cofactor biosynthesis</keyword>
<comment type="similarity">
    <text evidence="3 6">Belongs to the MoeA family.</text>
</comment>
<dbReference type="Pfam" id="PF03453">
    <property type="entry name" value="MoeA_N"/>
    <property type="match status" value="1"/>
</dbReference>
<dbReference type="CDD" id="cd00887">
    <property type="entry name" value="MoeA"/>
    <property type="match status" value="1"/>
</dbReference>
<keyword evidence="6" id="KW-0808">Transferase</keyword>
<dbReference type="SUPFAM" id="SSF53218">
    <property type="entry name" value="Molybdenum cofactor biosynthesis proteins"/>
    <property type="match status" value="1"/>
</dbReference>
<dbReference type="PANTHER" id="PTHR10192">
    <property type="entry name" value="MOLYBDOPTERIN BIOSYNTHESIS PROTEIN"/>
    <property type="match status" value="1"/>
</dbReference>